<dbReference type="Pfam" id="PF07729">
    <property type="entry name" value="FCD"/>
    <property type="match status" value="1"/>
</dbReference>
<dbReference type="Gene3D" id="1.20.120.530">
    <property type="entry name" value="GntR ligand-binding domain-like"/>
    <property type="match status" value="1"/>
</dbReference>
<dbReference type="InterPro" id="IPR000524">
    <property type="entry name" value="Tscrpt_reg_HTH_GntR"/>
</dbReference>
<name>A0A4P6KF40_9MICO</name>
<evidence type="ECO:0000256" key="1">
    <source>
        <dbReference type="ARBA" id="ARBA00023015"/>
    </source>
</evidence>
<dbReference type="Gene3D" id="1.10.10.10">
    <property type="entry name" value="Winged helix-like DNA-binding domain superfamily/Winged helix DNA-binding domain"/>
    <property type="match status" value="1"/>
</dbReference>
<sequence length="227" mass="24565">MRQIQRRSLVDTVVDELKREIAQGSWAIGDRIPSEAELTTTLGVSRPSVREAVRSLVQLGLLETRQGDGTYVVATDATQVALRRALRSADSREVIRVRRALDALAAREAAEFRSETDLAYLAEQLRQRSAAVAAGDTAAFAEADLAYHLGIAAASGNRLLTDIYASFDGSIRESVADASCLARGADPDRADLHDALFRAIDARDPEAAQSAALGVLEQQERLLDEHP</sequence>
<dbReference type="GO" id="GO:0003700">
    <property type="term" value="F:DNA-binding transcription factor activity"/>
    <property type="evidence" value="ECO:0007669"/>
    <property type="project" value="InterPro"/>
</dbReference>
<dbReference type="KEGG" id="ltr:EVS81_08420"/>
<dbReference type="OrthoDB" id="7989071at2"/>
<feature type="domain" description="HTH gntR-type" evidence="4">
    <location>
        <begin position="7"/>
        <end position="75"/>
    </location>
</feature>
<dbReference type="SUPFAM" id="SSF48008">
    <property type="entry name" value="GntR ligand-binding domain-like"/>
    <property type="match status" value="1"/>
</dbReference>
<dbReference type="SMART" id="SM00895">
    <property type="entry name" value="FCD"/>
    <property type="match status" value="1"/>
</dbReference>
<protein>
    <submittedName>
        <fullName evidence="5">FadR family transcriptional regulator</fullName>
    </submittedName>
</protein>
<proteinExistence type="predicted"/>
<gene>
    <name evidence="5" type="ORF">EVS81_08420</name>
</gene>
<dbReference type="PANTHER" id="PTHR43537">
    <property type="entry name" value="TRANSCRIPTIONAL REGULATOR, GNTR FAMILY"/>
    <property type="match status" value="1"/>
</dbReference>
<keyword evidence="3" id="KW-0804">Transcription</keyword>
<dbReference type="PANTHER" id="PTHR43537:SF47">
    <property type="entry name" value="REGULATORY PROTEIN GNTR HTH"/>
    <property type="match status" value="1"/>
</dbReference>
<reference evidence="5 6" key="1">
    <citation type="submission" date="2019-02" db="EMBL/GenBank/DDBJ databases">
        <authorList>
            <person name="Sun L."/>
            <person name="Pan D."/>
            <person name="Wu X."/>
        </authorList>
    </citation>
    <scope>NUCLEOTIDE SEQUENCE [LARGE SCALE GENOMIC DNA]</scope>
    <source>
        <strain evidence="5 6">JW-1</strain>
    </source>
</reference>
<dbReference type="PROSITE" id="PS50949">
    <property type="entry name" value="HTH_GNTR"/>
    <property type="match status" value="1"/>
</dbReference>
<dbReference type="CDD" id="cd07377">
    <property type="entry name" value="WHTH_GntR"/>
    <property type="match status" value="1"/>
</dbReference>
<dbReference type="Pfam" id="PF00392">
    <property type="entry name" value="GntR"/>
    <property type="match status" value="1"/>
</dbReference>
<dbReference type="SMART" id="SM00345">
    <property type="entry name" value="HTH_GNTR"/>
    <property type="match status" value="1"/>
</dbReference>
<evidence type="ECO:0000256" key="3">
    <source>
        <dbReference type="ARBA" id="ARBA00023163"/>
    </source>
</evidence>
<evidence type="ECO:0000256" key="2">
    <source>
        <dbReference type="ARBA" id="ARBA00023125"/>
    </source>
</evidence>
<dbReference type="RefSeq" id="WP_130109988.1">
    <property type="nucleotide sequence ID" value="NZ_CP035806.1"/>
</dbReference>
<dbReference type="InterPro" id="IPR036388">
    <property type="entry name" value="WH-like_DNA-bd_sf"/>
</dbReference>
<evidence type="ECO:0000259" key="4">
    <source>
        <dbReference type="PROSITE" id="PS50949"/>
    </source>
</evidence>
<accession>A0A4P6KF40</accession>
<dbReference type="EMBL" id="CP035806">
    <property type="protein sequence ID" value="QBE48853.1"/>
    <property type="molecule type" value="Genomic_DNA"/>
</dbReference>
<keyword evidence="1" id="KW-0805">Transcription regulation</keyword>
<dbReference type="SUPFAM" id="SSF46785">
    <property type="entry name" value="Winged helix' DNA-binding domain"/>
    <property type="match status" value="1"/>
</dbReference>
<dbReference type="InterPro" id="IPR008920">
    <property type="entry name" value="TF_FadR/GntR_C"/>
</dbReference>
<dbReference type="Proteomes" id="UP000289260">
    <property type="component" value="Chromosome"/>
</dbReference>
<evidence type="ECO:0000313" key="5">
    <source>
        <dbReference type="EMBL" id="QBE48853.1"/>
    </source>
</evidence>
<dbReference type="AlphaFoldDB" id="A0A4P6KF40"/>
<keyword evidence="6" id="KW-1185">Reference proteome</keyword>
<evidence type="ECO:0000313" key="6">
    <source>
        <dbReference type="Proteomes" id="UP000289260"/>
    </source>
</evidence>
<dbReference type="InterPro" id="IPR011711">
    <property type="entry name" value="GntR_C"/>
</dbReference>
<dbReference type="InterPro" id="IPR036390">
    <property type="entry name" value="WH_DNA-bd_sf"/>
</dbReference>
<organism evidence="5 6">
    <name type="scientific">Leucobacter triazinivorans</name>
    <dbReference type="NCBI Taxonomy" id="1784719"/>
    <lineage>
        <taxon>Bacteria</taxon>
        <taxon>Bacillati</taxon>
        <taxon>Actinomycetota</taxon>
        <taxon>Actinomycetes</taxon>
        <taxon>Micrococcales</taxon>
        <taxon>Microbacteriaceae</taxon>
        <taxon>Leucobacter</taxon>
    </lineage>
</organism>
<dbReference type="GO" id="GO:0003677">
    <property type="term" value="F:DNA binding"/>
    <property type="evidence" value="ECO:0007669"/>
    <property type="project" value="UniProtKB-KW"/>
</dbReference>
<dbReference type="PRINTS" id="PR00035">
    <property type="entry name" value="HTHGNTR"/>
</dbReference>
<keyword evidence="2" id="KW-0238">DNA-binding</keyword>